<feature type="binding site" evidence="10">
    <location>
        <position position="326"/>
    </location>
    <ligand>
        <name>ATP</name>
        <dbReference type="ChEBI" id="CHEBI:30616"/>
    </ligand>
</feature>
<proteinExistence type="inferred from homology"/>
<keyword evidence="10" id="KW-0479">Metal-binding</keyword>
<dbReference type="CDD" id="cd00484">
    <property type="entry name" value="PEPCK_ATP"/>
    <property type="match status" value="1"/>
</dbReference>
<keyword evidence="7 10" id="KW-0067">ATP-binding</keyword>
<feature type="binding site" evidence="10">
    <location>
        <position position="451"/>
    </location>
    <ligand>
        <name>ATP</name>
        <dbReference type="ChEBI" id="CHEBI:30616"/>
    </ligand>
</feature>
<evidence type="ECO:0000256" key="2">
    <source>
        <dbReference type="ARBA" id="ARBA00006052"/>
    </source>
</evidence>
<feature type="binding site" evidence="10">
    <location>
        <position position="326"/>
    </location>
    <ligand>
        <name>substrate</name>
    </ligand>
</feature>
<dbReference type="Pfam" id="PF01293">
    <property type="entry name" value="PEPCK_ATP"/>
    <property type="match status" value="1"/>
</dbReference>
<dbReference type="Gene3D" id="2.170.8.10">
    <property type="entry name" value="Phosphoenolpyruvate Carboxykinase, domain 2"/>
    <property type="match status" value="1"/>
</dbReference>
<comment type="function">
    <text evidence="10">Involved in the gluconeogenesis. Catalyzes the conversion of oxaloacetate (OAA) to phosphoenolpyruvate (PEP) through direct phosphoryl transfer between the nucleoside triphosphate and OAA.</text>
</comment>
<evidence type="ECO:0000256" key="9">
    <source>
        <dbReference type="ARBA" id="ARBA00047371"/>
    </source>
</evidence>
<evidence type="ECO:0000256" key="7">
    <source>
        <dbReference type="ARBA" id="ARBA00022840"/>
    </source>
</evidence>
<evidence type="ECO:0000256" key="10">
    <source>
        <dbReference type="HAMAP-Rule" id="MF_00453"/>
    </source>
</evidence>
<dbReference type="PANTHER" id="PTHR30031">
    <property type="entry name" value="PHOSPHOENOLPYRUVATE CARBOXYKINASE ATP"/>
    <property type="match status" value="1"/>
</dbReference>
<dbReference type="SUPFAM" id="SSF53795">
    <property type="entry name" value="PEP carboxykinase-like"/>
    <property type="match status" value="1"/>
</dbReference>
<feature type="binding site" evidence="10">
    <location>
        <position position="224"/>
    </location>
    <ligand>
        <name>ATP</name>
        <dbReference type="ChEBI" id="CHEBI:30616"/>
    </ligand>
</feature>
<comment type="caution">
    <text evidence="10">Lacks conserved residue(s) required for the propagation of feature annotation.</text>
</comment>
<dbReference type="PROSITE" id="PS00532">
    <property type="entry name" value="PEPCK_ATP"/>
    <property type="match status" value="1"/>
</dbReference>
<keyword evidence="10" id="KW-0963">Cytoplasm</keyword>
<comment type="catalytic activity">
    <reaction evidence="9 10">
        <text>oxaloacetate + ATP = phosphoenolpyruvate + ADP + CO2</text>
        <dbReference type="Rhea" id="RHEA:18617"/>
        <dbReference type="ChEBI" id="CHEBI:16452"/>
        <dbReference type="ChEBI" id="CHEBI:16526"/>
        <dbReference type="ChEBI" id="CHEBI:30616"/>
        <dbReference type="ChEBI" id="CHEBI:58702"/>
        <dbReference type="ChEBI" id="CHEBI:456216"/>
        <dbReference type="EC" id="4.1.1.49"/>
    </reaction>
</comment>
<sequence length="540" mass="58636">MHATGPETGKRNLSNGIDTIGLSGLQHVYYNLNEAELYEQALCRGEAVITAQGALRALTGQHTGRSAQDKYVVRDEKTGPLIWWDNNKALSPAHFDTLLSDFKAYAKGKELFVQDLIGGADESHALASRIVTEFAWHSLFIRNLLIRPERAALGGFEAELTIVDFPGFKADPERHGCSSETVIAVDLERRLVLIAGTSYAGEMKKSVFTALNYLLPERGVMPMHCSANQGPDGDTAIFFGLSGTGKTTLSADPNRTLIGDDEHGWGEDGVFNFEGGCYAKTIRLSEEAEPEIYATTQHFGTVLENVVLDENRQPDFDDGSLTENTRCAYPLHFIPNASATGRAGQPRNIIMLTADAFGVLPPIARLTPAQAMYHFLSGYTAKVAGTEKGVTEPQATFSTCFGAPFMPRHPSEYGNLLRDLIARHDVDCWLVNTGWTGGAFGTGSRMPIRATRTLLTAALDGSLAKADFRTDPHFGIAVPVSVEGVDSAILDPRSTWSDPQAYDAQARRLVDMFIDNFAKFEDHVGTDVRGAAPGMAQAAE</sequence>
<evidence type="ECO:0000256" key="4">
    <source>
        <dbReference type="ARBA" id="ARBA00022432"/>
    </source>
</evidence>
<dbReference type="InterPro" id="IPR001272">
    <property type="entry name" value="PEP_carboxykinase_ATP"/>
</dbReference>
<evidence type="ECO:0000313" key="11">
    <source>
        <dbReference type="EMBL" id="MDA4845319.1"/>
    </source>
</evidence>
<feature type="binding site" evidence="10">
    <location>
        <position position="205"/>
    </location>
    <ligand>
        <name>Mn(2+)</name>
        <dbReference type="ChEBI" id="CHEBI:29035"/>
    </ligand>
</feature>
<evidence type="ECO:0000256" key="1">
    <source>
        <dbReference type="ARBA" id="ARBA00004742"/>
    </source>
</evidence>
<keyword evidence="4 10" id="KW-0312">Gluconeogenesis</keyword>
<feature type="binding site" evidence="10">
    <location>
        <begin position="240"/>
        <end position="248"/>
    </location>
    <ligand>
        <name>ATP</name>
        <dbReference type="ChEBI" id="CHEBI:30616"/>
    </ligand>
</feature>
<evidence type="ECO:0000256" key="8">
    <source>
        <dbReference type="ARBA" id="ARBA00023239"/>
    </source>
</evidence>
<dbReference type="PIRSF" id="PIRSF006294">
    <property type="entry name" value="PEP_crbxkin"/>
    <property type="match status" value="1"/>
</dbReference>
<gene>
    <name evidence="10" type="primary">pckA</name>
    <name evidence="11" type="ORF">OOZ53_08165</name>
</gene>
<keyword evidence="10" id="KW-0464">Manganese</keyword>
<dbReference type="Proteomes" id="UP001148313">
    <property type="component" value="Unassembled WGS sequence"/>
</dbReference>
<evidence type="ECO:0000256" key="6">
    <source>
        <dbReference type="ARBA" id="ARBA00022793"/>
    </source>
</evidence>
<evidence type="ECO:0000256" key="3">
    <source>
        <dbReference type="ARBA" id="ARBA00012363"/>
    </source>
</evidence>
<feature type="binding site" evidence="10">
    <location>
        <position position="289"/>
    </location>
    <ligand>
        <name>ATP</name>
        <dbReference type="ChEBI" id="CHEBI:30616"/>
    </ligand>
</feature>
<accession>A0ABT4VL48</accession>
<dbReference type="InterPro" id="IPR015994">
    <property type="entry name" value="PEPCK_ATP_CS"/>
</dbReference>
<evidence type="ECO:0000313" key="12">
    <source>
        <dbReference type="Proteomes" id="UP001148313"/>
    </source>
</evidence>
<dbReference type="NCBIfam" id="TIGR00224">
    <property type="entry name" value="pckA"/>
    <property type="match status" value="1"/>
</dbReference>
<name>A0ABT4VL48_9HYPH</name>
<dbReference type="Gene3D" id="3.90.228.20">
    <property type="match status" value="1"/>
</dbReference>
<feature type="binding site" evidence="10">
    <location>
        <position position="199"/>
    </location>
    <ligand>
        <name>substrate</name>
    </ligand>
</feature>
<feature type="binding site" evidence="10">
    <location>
        <position position="65"/>
    </location>
    <ligand>
        <name>substrate</name>
    </ligand>
</feature>
<comment type="subcellular location">
    <subcellularLocation>
        <location evidence="10">Cytoplasm</location>
    </subcellularLocation>
</comment>
<dbReference type="Gene3D" id="3.40.449.10">
    <property type="entry name" value="Phosphoenolpyruvate Carboxykinase, domain 1"/>
    <property type="match status" value="1"/>
</dbReference>
<feature type="binding site" evidence="10">
    <location>
        <position position="205"/>
    </location>
    <ligand>
        <name>ATP</name>
        <dbReference type="ChEBI" id="CHEBI:30616"/>
    </ligand>
</feature>
<comment type="cofactor">
    <cofactor evidence="10">
        <name>Mn(2+)</name>
        <dbReference type="ChEBI" id="CHEBI:29035"/>
    </cofactor>
    <text evidence="10">Binds 1 Mn(2+) ion per subunit.</text>
</comment>
<dbReference type="EC" id="4.1.1.49" evidence="3 10"/>
<protein>
    <recommendedName>
        <fullName evidence="3 10">Phosphoenolpyruvate carboxykinase (ATP)</fullName>
        <shortName evidence="10">PCK</shortName>
        <shortName evidence="10">PEP carboxykinase</shortName>
        <shortName evidence="10">PEPCK</shortName>
        <ecNumber evidence="3 10">4.1.1.49</ecNumber>
    </recommendedName>
</protein>
<dbReference type="NCBIfam" id="NF006822">
    <property type="entry name" value="PRK09344.1-4"/>
    <property type="match status" value="1"/>
</dbReference>
<keyword evidence="6 10" id="KW-0210">Decarboxylase</keyword>
<comment type="caution">
    <text evidence="11">The sequence shown here is derived from an EMBL/GenBank/DDBJ whole genome shotgun (WGS) entry which is preliminary data.</text>
</comment>
<dbReference type="PANTHER" id="PTHR30031:SF0">
    <property type="entry name" value="PHOSPHOENOLPYRUVATE CARBOXYKINASE (ATP)"/>
    <property type="match status" value="1"/>
</dbReference>
<comment type="pathway">
    <text evidence="1 10">Carbohydrate biosynthesis; gluconeogenesis.</text>
</comment>
<keyword evidence="8 10" id="KW-0456">Lyase</keyword>
<evidence type="ECO:0000256" key="5">
    <source>
        <dbReference type="ARBA" id="ARBA00022741"/>
    </source>
</evidence>
<dbReference type="NCBIfam" id="NF006821">
    <property type="entry name" value="PRK09344.1-3"/>
    <property type="match status" value="1"/>
</dbReference>
<dbReference type="HAMAP" id="MF_00453">
    <property type="entry name" value="PEPCK_ATP"/>
    <property type="match status" value="1"/>
</dbReference>
<comment type="similarity">
    <text evidence="2 10">Belongs to the phosphoenolpyruvate carboxykinase (ATP) family.</text>
</comment>
<dbReference type="NCBIfam" id="NF006820">
    <property type="entry name" value="PRK09344.1-2"/>
    <property type="match status" value="1"/>
</dbReference>
<dbReference type="InterPro" id="IPR013035">
    <property type="entry name" value="PEP_carboxykinase_C"/>
</dbReference>
<dbReference type="EMBL" id="JAPJZH010000004">
    <property type="protein sequence ID" value="MDA4845319.1"/>
    <property type="molecule type" value="Genomic_DNA"/>
</dbReference>
<reference evidence="11" key="1">
    <citation type="submission" date="2022-11" db="EMBL/GenBank/DDBJ databases">
        <title>Hoeflea poritis sp. nov., isolated from scleractinian coral Porites lutea.</title>
        <authorList>
            <person name="Zhang G."/>
            <person name="Wei Q."/>
            <person name="Cai L."/>
        </authorList>
    </citation>
    <scope>NUCLEOTIDE SEQUENCE</scope>
    <source>
        <strain evidence="11">E7-10</strain>
    </source>
</reference>
<dbReference type="SUPFAM" id="SSF68923">
    <property type="entry name" value="PEP carboxykinase N-terminal domain"/>
    <property type="match status" value="1"/>
</dbReference>
<feature type="binding site" evidence="10">
    <location>
        <position position="224"/>
    </location>
    <ligand>
        <name>Mn(2+)</name>
        <dbReference type="ChEBI" id="CHEBI:29035"/>
    </ligand>
</feature>
<dbReference type="GO" id="GO:0004612">
    <property type="term" value="F:phosphoenolpyruvate carboxykinase (ATP) activity"/>
    <property type="evidence" value="ECO:0007669"/>
    <property type="project" value="UniProtKB-EC"/>
</dbReference>
<dbReference type="RefSeq" id="WP_271088939.1">
    <property type="nucleotide sequence ID" value="NZ_JAPJZH010000004.1"/>
</dbReference>
<feature type="binding site" evidence="10">
    <location>
        <position position="261"/>
    </location>
    <ligand>
        <name>Mn(2+)</name>
        <dbReference type="ChEBI" id="CHEBI:29035"/>
    </ligand>
</feature>
<keyword evidence="12" id="KW-1185">Reference proteome</keyword>
<feature type="binding site" evidence="10">
    <location>
        <position position="205"/>
    </location>
    <ligand>
        <name>substrate</name>
    </ligand>
</feature>
<keyword evidence="5 10" id="KW-0547">Nucleotide-binding</keyword>
<dbReference type="InterPro" id="IPR008210">
    <property type="entry name" value="PEP_carboxykinase_N"/>
</dbReference>
<organism evidence="11 12">
    <name type="scientific">Hoeflea poritis</name>
    <dbReference type="NCBI Taxonomy" id="2993659"/>
    <lineage>
        <taxon>Bacteria</taxon>
        <taxon>Pseudomonadati</taxon>
        <taxon>Pseudomonadota</taxon>
        <taxon>Alphaproteobacteria</taxon>
        <taxon>Hyphomicrobiales</taxon>
        <taxon>Rhizobiaceae</taxon>
        <taxon>Hoeflea</taxon>
    </lineage>
</organism>